<evidence type="ECO:0000313" key="2">
    <source>
        <dbReference type="EMBL" id="AEO65999.1"/>
    </source>
</evidence>
<evidence type="ECO:0000313" key="3">
    <source>
        <dbReference type="Proteomes" id="UP000008181"/>
    </source>
</evidence>
<sequence>MITAGPTLSPVETAPCTPFRKDRTARTPAAAVSKALRRGAAAIERRLESIANAALALLSAAKGPSLAASLLGLRLRSVAFQKATMLLVSCSWSSPKRSLRESSTMLRRFSVGGNRKPSTALVPRSHHFAFAA</sequence>
<evidence type="ECO:0000256" key="1">
    <source>
        <dbReference type="SAM" id="MobiDB-lite"/>
    </source>
</evidence>
<proteinExistence type="predicted"/>
<accession>G2R3U4</accession>
<protein>
    <submittedName>
        <fullName evidence="2">Uncharacterized protein</fullName>
    </submittedName>
</protein>
<dbReference type="RefSeq" id="XP_003652335.1">
    <property type="nucleotide sequence ID" value="XM_003652287.1"/>
</dbReference>
<reference evidence="2 3" key="1">
    <citation type="journal article" date="2011" name="Nat. Biotechnol.">
        <title>Comparative genomic analysis of the thermophilic biomass-degrading fungi Myceliophthora thermophila and Thielavia terrestris.</title>
        <authorList>
            <person name="Berka R.M."/>
            <person name="Grigoriev I.V."/>
            <person name="Otillar R."/>
            <person name="Salamov A."/>
            <person name="Grimwood J."/>
            <person name="Reid I."/>
            <person name="Ishmael N."/>
            <person name="John T."/>
            <person name="Darmond C."/>
            <person name="Moisan M.-C."/>
            <person name="Henrissat B."/>
            <person name="Coutinho P.M."/>
            <person name="Lombard V."/>
            <person name="Natvig D.O."/>
            <person name="Lindquist E."/>
            <person name="Schmutz J."/>
            <person name="Lucas S."/>
            <person name="Harris P."/>
            <person name="Powlowski J."/>
            <person name="Bellemare A."/>
            <person name="Taylor D."/>
            <person name="Butler G."/>
            <person name="de Vries R.P."/>
            <person name="Allijn I.E."/>
            <person name="van den Brink J."/>
            <person name="Ushinsky S."/>
            <person name="Storms R."/>
            <person name="Powell A.J."/>
            <person name="Paulsen I.T."/>
            <person name="Elbourne L.D.H."/>
            <person name="Baker S.E."/>
            <person name="Magnuson J."/>
            <person name="LaBoissiere S."/>
            <person name="Clutterbuck A.J."/>
            <person name="Martinez D."/>
            <person name="Wogulis M."/>
            <person name="de Leon A.L."/>
            <person name="Rey M.W."/>
            <person name="Tsang A."/>
        </authorList>
    </citation>
    <scope>NUCLEOTIDE SEQUENCE [LARGE SCALE GENOMIC DNA]</scope>
    <source>
        <strain evidence="3">ATCC 38088 / NRRL 8126</strain>
    </source>
</reference>
<organism evidence="2 3">
    <name type="scientific">Thermothielavioides terrestris (strain ATCC 38088 / NRRL 8126)</name>
    <name type="common">Thielavia terrestris</name>
    <dbReference type="NCBI Taxonomy" id="578455"/>
    <lineage>
        <taxon>Eukaryota</taxon>
        <taxon>Fungi</taxon>
        <taxon>Dikarya</taxon>
        <taxon>Ascomycota</taxon>
        <taxon>Pezizomycotina</taxon>
        <taxon>Sordariomycetes</taxon>
        <taxon>Sordariomycetidae</taxon>
        <taxon>Sordariales</taxon>
        <taxon>Chaetomiaceae</taxon>
        <taxon>Thermothielavioides</taxon>
        <taxon>Thermothielavioides terrestris</taxon>
    </lineage>
</organism>
<gene>
    <name evidence="2" type="ORF">THITE_2045161</name>
</gene>
<dbReference type="eggNOG" id="ENOG502R0PK">
    <property type="taxonomic scope" value="Eukaryota"/>
</dbReference>
<dbReference type="EMBL" id="CP003010">
    <property type="protein sequence ID" value="AEO65999.1"/>
    <property type="molecule type" value="Genomic_DNA"/>
</dbReference>
<feature type="region of interest" description="Disordered" evidence="1">
    <location>
        <begin position="1"/>
        <end position="25"/>
    </location>
</feature>
<keyword evidence="3" id="KW-1185">Reference proteome</keyword>
<dbReference type="Proteomes" id="UP000008181">
    <property type="component" value="Chromosome 2"/>
</dbReference>
<name>G2R3U4_THETT</name>
<dbReference type="AlphaFoldDB" id="G2R3U4"/>
<dbReference type="GeneID" id="11520690"/>
<dbReference type="HOGENOM" id="CLU_1918522_0_0_1"/>
<dbReference type="KEGG" id="ttt:THITE_2045161"/>